<comment type="caution">
    <text evidence="1">The sequence shown here is derived from an EMBL/GenBank/DDBJ whole genome shotgun (WGS) entry which is preliminary data.</text>
</comment>
<gene>
    <name evidence="1" type="ORF">B0J11DRAFT_567193</name>
</gene>
<evidence type="ECO:0000313" key="1">
    <source>
        <dbReference type="EMBL" id="KAH7128620.1"/>
    </source>
</evidence>
<reference evidence="1" key="1">
    <citation type="journal article" date="2021" name="Nat. Commun.">
        <title>Genetic determinants of endophytism in the Arabidopsis root mycobiome.</title>
        <authorList>
            <person name="Mesny F."/>
            <person name="Miyauchi S."/>
            <person name="Thiergart T."/>
            <person name="Pickel B."/>
            <person name="Atanasova L."/>
            <person name="Karlsson M."/>
            <person name="Huettel B."/>
            <person name="Barry K.W."/>
            <person name="Haridas S."/>
            <person name="Chen C."/>
            <person name="Bauer D."/>
            <person name="Andreopoulos W."/>
            <person name="Pangilinan J."/>
            <person name="LaButti K."/>
            <person name="Riley R."/>
            <person name="Lipzen A."/>
            <person name="Clum A."/>
            <person name="Drula E."/>
            <person name="Henrissat B."/>
            <person name="Kohler A."/>
            <person name="Grigoriev I.V."/>
            <person name="Martin F.M."/>
            <person name="Hacquard S."/>
        </authorList>
    </citation>
    <scope>NUCLEOTIDE SEQUENCE</scope>
    <source>
        <strain evidence="1">MPI-CAGE-CH-0243</strain>
    </source>
</reference>
<proteinExistence type="predicted"/>
<dbReference type="OrthoDB" id="410267at2759"/>
<protein>
    <submittedName>
        <fullName evidence="1">Uncharacterized protein</fullName>
    </submittedName>
</protein>
<dbReference type="EMBL" id="JAGMWT010000005">
    <property type="protein sequence ID" value="KAH7128620.1"/>
    <property type="molecule type" value="Genomic_DNA"/>
</dbReference>
<keyword evidence="2" id="KW-1185">Reference proteome</keyword>
<evidence type="ECO:0000313" key="2">
    <source>
        <dbReference type="Proteomes" id="UP000700596"/>
    </source>
</evidence>
<name>A0A9P9DZI3_9PLEO</name>
<organism evidence="1 2">
    <name type="scientific">Dendryphion nanum</name>
    <dbReference type="NCBI Taxonomy" id="256645"/>
    <lineage>
        <taxon>Eukaryota</taxon>
        <taxon>Fungi</taxon>
        <taxon>Dikarya</taxon>
        <taxon>Ascomycota</taxon>
        <taxon>Pezizomycotina</taxon>
        <taxon>Dothideomycetes</taxon>
        <taxon>Pleosporomycetidae</taxon>
        <taxon>Pleosporales</taxon>
        <taxon>Torulaceae</taxon>
        <taxon>Dendryphion</taxon>
    </lineage>
</organism>
<dbReference type="AlphaFoldDB" id="A0A9P9DZI3"/>
<sequence length="61" mass="6591">MSNSIDPQSEVLQTNISAMANPTVVALRNELKTAIKDGYPEGGLRAWLVVLGAWCATIPFM</sequence>
<accession>A0A9P9DZI3</accession>
<feature type="non-terminal residue" evidence="1">
    <location>
        <position position="61"/>
    </location>
</feature>
<dbReference type="Proteomes" id="UP000700596">
    <property type="component" value="Unassembled WGS sequence"/>
</dbReference>